<evidence type="ECO:0000256" key="3">
    <source>
        <dbReference type="ARBA" id="ARBA00022679"/>
    </source>
</evidence>
<dbReference type="PROSITE" id="PS51095">
    <property type="entry name" value="PTS_EIIA_TYPE_3"/>
    <property type="match status" value="1"/>
</dbReference>
<dbReference type="HOGENOM" id="CLU_152490_1_0_6"/>
<evidence type="ECO:0000313" key="9">
    <source>
        <dbReference type="Proteomes" id="UP000001889"/>
    </source>
</evidence>
<evidence type="ECO:0000313" key="8">
    <source>
        <dbReference type="EMBL" id="CBG90424.1"/>
    </source>
</evidence>
<dbReference type="Pfam" id="PF02255">
    <property type="entry name" value="PTS_IIA"/>
    <property type="match status" value="1"/>
</dbReference>
<dbReference type="AlphaFoldDB" id="D2TSN3"/>
<keyword evidence="9" id="KW-1185">Reference proteome</keyword>
<dbReference type="Gene3D" id="1.20.58.80">
    <property type="entry name" value="Phosphotransferase system, lactose/cellobiose-type IIA subunit"/>
    <property type="match status" value="1"/>
</dbReference>
<dbReference type="STRING" id="637910.ROD_37191"/>
<evidence type="ECO:0000256" key="1">
    <source>
        <dbReference type="ARBA" id="ARBA00022448"/>
    </source>
</evidence>
<dbReference type="PANTHER" id="PTHR34382:SF7">
    <property type="entry name" value="PTS SYSTEM N,N'-DIACETYLCHITOBIOSE-SPECIFIC EIIA COMPONENT"/>
    <property type="match status" value="1"/>
</dbReference>
<dbReference type="GO" id="GO:0009401">
    <property type="term" value="P:phosphoenolpyruvate-dependent sugar phosphotransferase system"/>
    <property type="evidence" value="ECO:0007669"/>
    <property type="project" value="UniProtKB-KW"/>
</dbReference>
<feature type="active site" description="Tele-phosphohistidine intermediate" evidence="5">
    <location>
        <position position="91"/>
    </location>
</feature>
<protein>
    <submittedName>
        <fullName evidence="8">PTS system, cellobiose-specific IIa component</fullName>
    </submittedName>
</protein>
<keyword evidence="1" id="KW-0813">Transport</keyword>
<dbReference type="InterPro" id="IPR036542">
    <property type="entry name" value="PTS_IIA_lac/cel_sf"/>
</dbReference>
<keyword evidence="4" id="KW-0598">Phosphotransferase system</keyword>
<evidence type="ECO:0000256" key="7">
    <source>
        <dbReference type="PROSITE-ProRule" id="PRU00418"/>
    </source>
</evidence>
<feature type="modified residue" description="Phosphohistidine; by HPr" evidence="7">
    <location>
        <position position="91"/>
    </location>
</feature>
<keyword evidence="2" id="KW-0762">Sugar transport</keyword>
<evidence type="ECO:0000256" key="6">
    <source>
        <dbReference type="PIRSR" id="PIRSR000699-2"/>
    </source>
</evidence>
<dbReference type="SUPFAM" id="SSF46973">
    <property type="entry name" value="Enzyme IIa from lactose specific PTS, IIa-lac"/>
    <property type="match status" value="1"/>
</dbReference>
<keyword evidence="3" id="KW-0808">Transferase</keyword>
<dbReference type="CDD" id="cd00215">
    <property type="entry name" value="PTS_IIA_lac"/>
    <property type="match status" value="1"/>
</dbReference>
<organism evidence="8 9">
    <name type="scientific">Citrobacter rodentium (strain ICC168)</name>
    <name type="common">Citrobacter freundii biotype 4280</name>
    <dbReference type="NCBI Taxonomy" id="637910"/>
    <lineage>
        <taxon>Bacteria</taxon>
        <taxon>Pseudomonadati</taxon>
        <taxon>Pseudomonadota</taxon>
        <taxon>Gammaproteobacteria</taxon>
        <taxon>Enterobacterales</taxon>
        <taxon>Enterobacteriaceae</taxon>
        <taxon>Citrobacter</taxon>
    </lineage>
</organism>
<feature type="binding site" evidence="6">
    <location>
        <position position="94"/>
    </location>
    <ligand>
        <name>Mg(2+)</name>
        <dbReference type="ChEBI" id="CHEBI:18420"/>
        <note>ligand shared between all trimeric partners</note>
    </ligand>
</feature>
<proteinExistence type="predicted"/>
<accession>D2TSN3</accession>
<keyword evidence="6" id="KW-0479">Metal-binding</keyword>
<gene>
    <name evidence="8" type="ordered locus">ROD_37191</name>
</gene>
<dbReference type="Proteomes" id="UP000001889">
    <property type="component" value="Chromosome"/>
</dbReference>
<evidence type="ECO:0000256" key="2">
    <source>
        <dbReference type="ARBA" id="ARBA00022597"/>
    </source>
</evidence>
<comment type="cofactor">
    <cofactor evidence="6">
        <name>Mg(2+)</name>
        <dbReference type="ChEBI" id="CHEBI:18420"/>
    </cofactor>
    <text evidence="6">Binds 1 Mg(2+) ion per trimer.</text>
</comment>
<dbReference type="GO" id="GO:0046872">
    <property type="term" value="F:metal ion binding"/>
    <property type="evidence" value="ECO:0007669"/>
    <property type="project" value="UniProtKB-KW"/>
</dbReference>
<evidence type="ECO:0000256" key="5">
    <source>
        <dbReference type="PIRSR" id="PIRSR000699-1"/>
    </source>
</evidence>
<dbReference type="eggNOG" id="COG1447">
    <property type="taxonomic scope" value="Bacteria"/>
</dbReference>
<dbReference type="GO" id="GO:0016740">
    <property type="term" value="F:transferase activity"/>
    <property type="evidence" value="ECO:0007669"/>
    <property type="project" value="UniProtKB-KW"/>
</dbReference>
<evidence type="ECO:0000256" key="4">
    <source>
        <dbReference type="ARBA" id="ARBA00022683"/>
    </source>
</evidence>
<dbReference type="PANTHER" id="PTHR34382">
    <property type="entry name" value="PTS SYSTEM N,N'-DIACETYLCHITOBIOSE-SPECIFIC EIIA COMPONENT"/>
    <property type="match status" value="1"/>
</dbReference>
<dbReference type="PIRSF" id="PIRSF000699">
    <property type="entry name" value="PTS_IILac_III"/>
    <property type="match status" value="1"/>
</dbReference>
<dbReference type="InterPro" id="IPR003188">
    <property type="entry name" value="PTS_IIA_lac/cel"/>
</dbReference>
<dbReference type="KEGG" id="cro:ROD_37191"/>
<keyword evidence="6" id="KW-0460">Magnesium</keyword>
<name>D2TSN3_CITRI</name>
<dbReference type="EMBL" id="FN543502">
    <property type="protein sequence ID" value="CBG90424.1"/>
    <property type="molecule type" value="Genomic_DNA"/>
</dbReference>
<reference evidence="8 9" key="1">
    <citation type="journal article" date="2010" name="J. Bacteriol.">
        <title>The Citrobacter rodentium genome sequence reveals convergent evolution with human pathogenic Escherichia coli.</title>
        <authorList>
            <person name="Petty N.K."/>
            <person name="Bulgin R."/>
            <person name="Crepin V.F."/>
            <person name="Cerdeno-Tarraga A.M."/>
            <person name="Schroeder G.N."/>
            <person name="Quail M.A."/>
            <person name="Lennard N."/>
            <person name="Corton C."/>
            <person name="Barron A."/>
            <person name="Clark L."/>
            <person name="Toribio A.L."/>
            <person name="Parkhill J."/>
            <person name="Dougan G."/>
            <person name="Frankel G."/>
            <person name="Thomson N.R."/>
        </authorList>
    </citation>
    <scope>NUCLEOTIDE SEQUENCE [LARGE SCALE GENOMIC DNA]</scope>
    <source>
        <strain evidence="8 9">ICC168</strain>
    </source>
</reference>
<sequence length="118" mass="13293">MDVFIHISWRAQMFNETSYEELVMGLIVNAGQCKSCAFKALQEARKGNYPASSEQMEASKQAAKAAHAIQTRLIEYDEGEGKIPVHLIMVHAQDHLMTAMLAQELIQEMIALNFPDIR</sequence>